<dbReference type="AlphaFoldDB" id="A0AAX4HLN5"/>
<dbReference type="PANTHER" id="PTHR35457">
    <property type="entry name" value="HEME A SYNTHASE"/>
    <property type="match status" value="1"/>
</dbReference>
<comment type="pathway">
    <text evidence="11">Porphyrin-containing compound metabolism.</text>
</comment>
<keyword evidence="2" id="KW-1003">Cell membrane</keyword>
<dbReference type="InterPro" id="IPR050450">
    <property type="entry name" value="COX15/CtaA_HemeA_synthase"/>
</dbReference>
<dbReference type="PANTHER" id="PTHR35457:SF1">
    <property type="entry name" value="HEME A SYNTHASE"/>
    <property type="match status" value="1"/>
</dbReference>
<comment type="subcellular location">
    <subcellularLocation>
        <location evidence="1">Membrane</location>
        <topology evidence="1">Multi-pass membrane protein</topology>
    </subcellularLocation>
</comment>
<keyword evidence="5 12" id="KW-1133">Transmembrane helix</keyword>
<dbReference type="GO" id="GO:0046872">
    <property type="term" value="F:metal ion binding"/>
    <property type="evidence" value="ECO:0007669"/>
    <property type="project" value="UniProtKB-KW"/>
</dbReference>
<dbReference type="InterPro" id="IPR003780">
    <property type="entry name" value="COX15/CtaA_fam"/>
</dbReference>
<dbReference type="GO" id="GO:0006784">
    <property type="term" value="P:heme A biosynthetic process"/>
    <property type="evidence" value="ECO:0007669"/>
    <property type="project" value="InterPro"/>
</dbReference>
<keyword evidence="10" id="KW-1015">Disulfide bond</keyword>
<dbReference type="RefSeq" id="WP_321391315.1">
    <property type="nucleotide sequence ID" value="NZ_CP139487.1"/>
</dbReference>
<sequence length="315" mass="35584">MKGFQRLIFFSILGTYLVILAGAVVRGTGSGLGCPDWPHCFGQWVPPMDISELPANYKEVYKIAGKTIADFDPFKTWTEYINRLLGVILGILIVALFGQSFRVKNYERNLPWFCGGLLLLILVQGGVGALVVSTHLKPFIITIHMFLALVLLFGLLYLRKYCEDLQNTAIVQKIDRRALFITRILVASTFVQVLMGTQVRQQVDHFMRDTMEASAETIINFLGPTFYIHRTFSLVIIGLFIYLLAYFQRQRFQRGAFFLTLMAFFCVLGNVFTGVALNYFGFPANAQPPHLFFGVMSLGLLYSLSLNLRGTLLDD</sequence>
<feature type="transmembrane region" description="Helical" evidence="12">
    <location>
        <begin position="110"/>
        <end position="132"/>
    </location>
</feature>
<feature type="transmembrane region" description="Helical" evidence="12">
    <location>
        <begin position="178"/>
        <end position="199"/>
    </location>
</feature>
<evidence type="ECO:0000256" key="11">
    <source>
        <dbReference type="ARBA" id="ARBA00023444"/>
    </source>
</evidence>
<dbReference type="EMBL" id="CP139487">
    <property type="protein sequence ID" value="WPU63834.1"/>
    <property type="molecule type" value="Genomic_DNA"/>
</dbReference>
<evidence type="ECO:0000256" key="9">
    <source>
        <dbReference type="ARBA" id="ARBA00023136"/>
    </source>
</evidence>
<evidence type="ECO:0000256" key="5">
    <source>
        <dbReference type="ARBA" id="ARBA00022989"/>
    </source>
</evidence>
<feature type="transmembrane region" description="Helical" evidence="12">
    <location>
        <begin position="227"/>
        <end position="245"/>
    </location>
</feature>
<feature type="transmembrane region" description="Helical" evidence="12">
    <location>
        <begin position="138"/>
        <end position="158"/>
    </location>
</feature>
<keyword evidence="3 12" id="KW-0812">Transmembrane</keyword>
<name>A0AAX4HLN5_9BACT</name>
<evidence type="ECO:0000256" key="6">
    <source>
        <dbReference type="ARBA" id="ARBA00023002"/>
    </source>
</evidence>
<feature type="transmembrane region" description="Helical" evidence="12">
    <location>
        <begin position="80"/>
        <end position="98"/>
    </location>
</feature>
<evidence type="ECO:0000256" key="10">
    <source>
        <dbReference type="ARBA" id="ARBA00023157"/>
    </source>
</evidence>
<reference evidence="13 14" key="1">
    <citation type="submission" date="2023-11" db="EMBL/GenBank/DDBJ databases">
        <title>Peredibacter starrii A3.12.</title>
        <authorList>
            <person name="Mitchell R.J."/>
        </authorList>
    </citation>
    <scope>NUCLEOTIDE SEQUENCE [LARGE SCALE GENOMIC DNA]</scope>
    <source>
        <strain evidence="13 14">A3.12</strain>
    </source>
</reference>
<evidence type="ECO:0000256" key="3">
    <source>
        <dbReference type="ARBA" id="ARBA00022692"/>
    </source>
</evidence>
<dbReference type="Pfam" id="PF02628">
    <property type="entry name" value="COX15-CtaA"/>
    <property type="match status" value="1"/>
</dbReference>
<dbReference type="GO" id="GO:0016020">
    <property type="term" value="C:membrane"/>
    <property type="evidence" value="ECO:0007669"/>
    <property type="project" value="UniProtKB-SubCell"/>
</dbReference>
<proteinExistence type="predicted"/>
<feature type="transmembrane region" description="Helical" evidence="12">
    <location>
        <begin position="257"/>
        <end position="279"/>
    </location>
</feature>
<protein>
    <submittedName>
        <fullName evidence="13">COX15/CtaA family protein</fullName>
    </submittedName>
</protein>
<evidence type="ECO:0000256" key="7">
    <source>
        <dbReference type="ARBA" id="ARBA00023004"/>
    </source>
</evidence>
<keyword evidence="9 12" id="KW-0472">Membrane</keyword>
<gene>
    <name evidence="13" type="ORF">SOO65_14155</name>
</gene>
<evidence type="ECO:0000256" key="1">
    <source>
        <dbReference type="ARBA" id="ARBA00004141"/>
    </source>
</evidence>
<evidence type="ECO:0000256" key="2">
    <source>
        <dbReference type="ARBA" id="ARBA00022475"/>
    </source>
</evidence>
<keyword evidence="7" id="KW-0408">Iron</keyword>
<keyword evidence="14" id="KW-1185">Reference proteome</keyword>
<keyword evidence="8" id="KW-0350">Heme biosynthesis</keyword>
<dbReference type="GO" id="GO:0016491">
    <property type="term" value="F:oxidoreductase activity"/>
    <property type="evidence" value="ECO:0007669"/>
    <property type="project" value="UniProtKB-KW"/>
</dbReference>
<organism evidence="13 14">
    <name type="scientific">Peredibacter starrii</name>
    <dbReference type="NCBI Taxonomy" id="28202"/>
    <lineage>
        <taxon>Bacteria</taxon>
        <taxon>Pseudomonadati</taxon>
        <taxon>Bdellovibrionota</taxon>
        <taxon>Bacteriovoracia</taxon>
        <taxon>Bacteriovoracales</taxon>
        <taxon>Bacteriovoracaceae</taxon>
        <taxon>Peredibacter</taxon>
    </lineage>
</organism>
<dbReference type="KEGG" id="psti:SOO65_14155"/>
<evidence type="ECO:0000313" key="13">
    <source>
        <dbReference type="EMBL" id="WPU63834.1"/>
    </source>
</evidence>
<dbReference type="Proteomes" id="UP001324634">
    <property type="component" value="Chromosome"/>
</dbReference>
<evidence type="ECO:0000313" key="14">
    <source>
        <dbReference type="Proteomes" id="UP001324634"/>
    </source>
</evidence>
<feature type="transmembrane region" description="Helical" evidence="12">
    <location>
        <begin position="291"/>
        <end position="308"/>
    </location>
</feature>
<feature type="transmembrane region" description="Helical" evidence="12">
    <location>
        <begin position="7"/>
        <end position="25"/>
    </location>
</feature>
<accession>A0AAX4HLN5</accession>
<evidence type="ECO:0000256" key="8">
    <source>
        <dbReference type="ARBA" id="ARBA00023133"/>
    </source>
</evidence>
<evidence type="ECO:0000256" key="12">
    <source>
        <dbReference type="SAM" id="Phobius"/>
    </source>
</evidence>
<evidence type="ECO:0000256" key="4">
    <source>
        <dbReference type="ARBA" id="ARBA00022723"/>
    </source>
</evidence>
<keyword evidence="4" id="KW-0479">Metal-binding</keyword>
<keyword evidence="6" id="KW-0560">Oxidoreductase</keyword>